<proteinExistence type="predicted"/>
<name>A0A1A6GM71_NEOLE</name>
<dbReference type="AlphaFoldDB" id="A0A1A6GM71"/>
<dbReference type="EMBL" id="LZPO01087167">
    <property type="protein sequence ID" value="OBS66959.1"/>
    <property type="molecule type" value="Genomic_DNA"/>
</dbReference>
<keyword evidence="2" id="KW-1185">Reference proteome</keyword>
<dbReference type="Proteomes" id="UP000092124">
    <property type="component" value="Unassembled WGS sequence"/>
</dbReference>
<protein>
    <submittedName>
        <fullName evidence="1">Uncharacterized protein</fullName>
    </submittedName>
</protein>
<reference evidence="1 2" key="1">
    <citation type="submission" date="2016-06" db="EMBL/GenBank/DDBJ databases">
        <title>The Draft Genome Sequence and Annotation of the Desert Woodrat Neotoma lepida.</title>
        <authorList>
            <person name="Campbell M."/>
            <person name="Oakeson K.F."/>
            <person name="Yandell M."/>
            <person name="Halpert J.R."/>
            <person name="Dearing D."/>
        </authorList>
    </citation>
    <scope>NUCLEOTIDE SEQUENCE [LARGE SCALE GENOMIC DNA]</scope>
    <source>
        <strain evidence="1">417</strain>
        <tissue evidence="1">Liver</tissue>
    </source>
</reference>
<gene>
    <name evidence="1" type="ORF">A6R68_04500</name>
</gene>
<organism evidence="1 2">
    <name type="scientific">Neotoma lepida</name>
    <name type="common">Desert woodrat</name>
    <dbReference type="NCBI Taxonomy" id="56216"/>
    <lineage>
        <taxon>Eukaryota</taxon>
        <taxon>Metazoa</taxon>
        <taxon>Chordata</taxon>
        <taxon>Craniata</taxon>
        <taxon>Vertebrata</taxon>
        <taxon>Euteleostomi</taxon>
        <taxon>Mammalia</taxon>
        <taxon>Eutheria</taxon>
        <taxon>Euarchontoglires</taxon>
        <taxon>Glires</taxon>
        <taxon>Rodentia</taxon>
        <taxon>Myomorpha</taxon>
        <taxon>Muroidea</taxon>
        <taxon>Cricetidae</taxon>
        <taxon>Neotominae</taxon>
        <taxon>Neotoma</taxon>
    </lineage>
</organism>
<evidence type="ECO:0000313" key="1">
    <source>
        <dbReference type="EMBL" id="OBS66959.1"/>
    </source>
</evidence>
<sequence>MRSAPRVMFMGNTDLLEKDEGGTFPSWIYGLSDAMFIAVYNALSSFNRPFHPSPHPWSLLGMQIDNNSRLRGLNYPGEELSKEAQTIREPSPLATVETTHFQSHFKHTGLKFIFTT</sequence>
<comment type="caution">
    <text evidence="1">The sequence shown here is derived from an EMBL/GenBank/DDBJ whole genome shotgun (WGS) entry which is preliminary data.</text>
</comment>
<evidence type="ECO:0000313" key="2">
    <source>
        <dbReference type="Proteomes" id="UP000092124"/>
    </source>
</evidence>
<accession>A0A1A6GM71</accession>